<dbReference type="InterPro" id="IPR045247">
    <property type="entry name" value="Oye-like"/>
</dbReference>
<dbReference type="GO" id="GO:0003959">
    <property type="term" value="F:NADPH dehydrogenase activity"/>
    <property type="evidence" value="ECO:0007669"/>
    <property type="project" value="TreeGrafter"/>
</dbReference>
<evidence type="ECO:0000313" key="3">
    <source>
        <dbReference type="EMBL" id="KAH7235375.1"/>
    </source>
</evidence>
<comment type="caution">
    <text evidence="3">The sequence shown here is derived from an EMBL/GenBank/DDBJ whole genome shotgun (WGS) entry which is preliminary data.</text>
</comment>
<evidence type="ECO:0000259" key="2">
    <source>
        <dbReference type="Pfam" id="PF00724"/>
    </source>
</evidence>
<accession>A0A8K0W725</accession>
<dbReference type="AlphaFoldDB" id="A0A8K0W725"/>
<dbReference type="Proteomes" id="UP000813427">
    <property type="component" value="Unassembled WGS sequence"/>
</dbReference>
<gene>
    <name evidence="3" type="ORF">BKA59DRAFT_406864</name>
</gene>
<dbReference type="InterPro" id="IPR001155">
    <property type="entry name" value="OxRdtase_FMN_N"/>
</dbReference>
<dbReference type="Pfam" id="PF00724">
    <property type="entry name" value="Oxidored_FMN"/>
    <property type="match status" value="1"/>
</dbReference>
<proteinExistence type="predicted"/>
<dbReference type="Gene3D" id="3.20.20.70">
    <property type="entry name" value="Aldolase class I"/>
    <property type="match status" value="1"/>
</dbReference>
<name>A0A8K0W725_9HYPO</name>
<organism evidence="3 4">
    <name type="scientific">Fusarium tricinctum</name>
    <dbReference type="NCBI Taxonomy" id="61284"/>
    <lineage>
        <taxon>Eukaryota</taxon>
        <taxon>Fungi</taxon>
        <taxon>Dikarya</taxon>
        <taxon>Ascomycota</taxon>
        <taxon>Pezizomycotina</taxon>
        <taxon>Sordariomycetes</taxon>
        <taxon>Hypocreomycetidae</taxon>
        <taxon>Hypocreales</taxon>
        <taxon>Nectriaceae</taxon>
        <taxon>Fusarium</taxon>
        <taxon>Fusarium tricinctum species complex</taxon>
    </lineage>
</organism>
<dbReference type="OrthoDB" id="276546at2759"/>
<dbReference type="PANTHER" id="PTHR22893:SF91">
    <property type="entry name" value="NADPH DEHYDROGENASE 2-RELATED"/>
    <property type="match status" value="1"/>
</dbReference>
<dbReference type="SUPFAM" id="SSF51395">
    <property type="entry name" value="FMN-linked oxidoreductases"/>
    <property type="match status" value="1"/>
</dbReference>
<dbReference type="EMBL" id="JAGPXF010000007">
    <property type="protein sequence ID" value="KAH7235375.1"/>
    <property type="molecule type" value="Genomic_DNA"/>
</dbReference>
<dbReference type="CDD" id="cd02933">
    <property type="entry name" value="OYE_like_FMN"/>
    <property type="match status" value="1"/>
</dbReference>
<feature type="domain" description="NADH:flavin oxidoreductase/NADH oxidase N-terminal" evidence="2">
    <location>
        <begin position="6"/>
        <end position="338"/>
    </location>
</feature>
<dbReference type="GO" id="GO:0010181">
    <property type="term" value="F:FMN binding"/>
    <property type="evidence" value="ECO:0007669"/>
    <property type="project" value="InterPro"/>
</dbReference>
<protein>
    <recommendedName>
        <fullName evidence="2">NADH:flavin oxidoreductase/NADH oxidase N-terminal domain-containing protein</fullName>
    </recommendedName>
</protein>
<evidence type="ECO:0000256" key="1">
    <source>
        <dbReference type="ARBA" id="ARBA00022630"/>
    </source>
</evidence>
<keyword evidence="1" id="KW-0285">Flavoprotein</keyword>
<dbReference type="InterPro" id="IPR013785">
    <property type="entry name" value="Aldolase_TIM"/>
</dbReference>
<evidence type="ECO:0000313" key="4">
    <source>
        <dbReference type="Proteomes" id="UP000813427"/>
    </source>
</evidence>
<sequence length="364" mass="40470">MSSSRLFQPLDVGKCQLQHRIVMAPMTRMRTDKNHAPLPITEEYYGQRSHTPGTLIITEGVAVSETLVGLPHWAGGWSQDQLQMWKRVADKVHSKGCFIFMQFCCAGRTADKGYPKLSSGDIPLEAHASQIDTDDDTRPPRAMTEEEIKVAIRDHATAARNAISAGFDGVELHGANGYLIDQFLQESCNNRNDQWGGSIEGRSRFALEVTKAVVEAIGAERVGFRISPWSTYHSIKPTNPEAQFSYTVARLRDLKLAYLHVVTSKVDNWADVDREKSLDFVFDNWSKEIPIIVTGGFNGGSAQEAVDKIYREFSCAIGFGRFFASTPDLVACIRKGVKPNPFKGELAYTPETPEGYIDYPALSE</sequence>
<reference evidence="3" key="1">
    <citation type="journal article" date="2021" name="Nat. Commun.">
        <title>Genetic determinants of endophytism in the Arabidopsis root mycobiome.</title>
        <authorList>
            <person name="Mesny F."/>
            <person name="Miyauchi S."/>
            <person name="Thiergart T."/>
            <person name="Pickel B."/>
            <person name="Atanasova L."/>
            <person name="Karlsson M."/>
            <person name="Huettel B."/>
            <person name="Barry K.W."/>
            <person name="Haridas S."/>
            <person name="Chen C."/>
            <person name="Bauer D."/>
            <person name="Andreopoulos W."/>
            <person name="Pangilinan J."/>
            <person name="LaButti K."/>
            <person name="Riley R."/>
            <person name="Lipzen A."/>
            <person name="Clum A."/>
            <person name="Drula E."/>
            <person name="Henrissat B."/>
            <person name="Kohler A."/>
            <person name="Grigoriev I.V."/>
            <person name="Martin F.M."/>
            <person name="Hacquard S."/>
        </authorList>
    </citation>
    <scope>NUCLEOTIDE SEQUENCE</scope>
    <source>
        <strain evidence="3">MPI-SDFR-AT-0068</strain>
    </source>
</reference>
<keyword evidence="4" id="KW-1185">Reference proteome</keyword>
<dbReference type="PANTHER" id="PTHR22893">
    <property type="entry name" value="NADH OXIDOREDUCTASE-RELATED"/>
    <property type="match status" value="1"/>
</dbReference>